<keyword evidence="2" id="KW-1185">Reference proteome</keyword>
<accession>A0A1H4KQI5</accession>
<organism evidence="1 2">
    <name type="scientific">Arthrobacter woluwensis</name>
    <dbReference type="NCBI Taxonomy" id="156980"/>
    <lineage>
        <taxon>Bacteria</taxon>
        <taxon>Bacillati</taxon>
        <taxon>Actinomycetota</taxon>
        <taxon>Actinomycetes</taxon>
        <taxon>Micrococcales</taxon>
        <taxon>Micrococcaceae</taxon>
        <taxon>Arthrobacter</taxon>
    </lineage>
</organism>
<dbReference type="AlphaFoldDB" id="A0A1H4KQI5"/>
<protein>
    <submittedName>
        <fullName evidence="1">Uncharacterized protein</fullName>
    </submittedName>
</protein>
<sequence>MRIVSKTQNIVDNPVQNQYEIYRDGIIQGVVRYRIEGTTLRFFLCRATGLRSPWERRAFYLAAARDAKRRRMNVQITSRSMAEDLAPFRKWCHAAPQERPVRRVDSAGLTPSLQHAA</sequence>
<dbReference type="RefSeq" id="WP_066216158.1">
    <property type="nucleotide sequence ID" value="NZ_FNSN01000003.1"/>
</dbReference>
<dbReference type="Proteomes" id="UP000182652">
    <property type="component" value="Unassembled WGS sequence"/>
</dbReference>
<reference evidence="1 2" key="1">
    <citation type="submission" date="2016-10" db="EMBL/GenBank/DDBJ databases">
        <authorList>
            <person name="de Groot N.N."/>
        </authorList>
    </citation>
    <scope>NUCLEOTIDE SEQUENCE [LARGE SCALE GENOMIC DNA]</scope>
    <source>
        <strain evidence="1 2">DSM 10495</strain>
    </source>
</reference>
<evidence type="ECO:0000313" key="1">
    <source>
        <dbReference type="EMBL" id="SEB60162.1"/>
    </source>
</evidence>
<gene>
    <name evidence="1" type="ORF">SAMN04489745_0734</name>
</gene>
<evidence type="ECO:0000313" key="2">
    <source>
        <dbReference type="Proteomes" id="UP000182652"/>
    </source>
</evidence>
<name>A0A1H4KQI5_9MICC</name>
<proteinExistence type="predicted"/>
<dbReference type="EMBL" id="FNSN01000003">
    <property type="protein sequence ID" value="SEB60162.1"/>
    <property type="molecule type" value="Genomic_DNA"/>
</dbReference>
<dbReference type="STRING" id="156980.SAMN04489745_0734"/>